<dbReference type="InterPro" id="IPR029045">
    <property type="entry name" value="ClpP/crotonase-like_dom_sf"/>
</dbReference>
<dbReference type="CDD" id="cd06558">
    <property type="entry name" value="crotonase-like"/>
    <property type="match status" value="1"/>
</dbReference>
<organism evidence="2 3">
    <name type="scientific">Eilatimonas milleporae</name>
    <dbReference type="NCBI Taxonomy" id="911205"/>
    <lineage>
        <taxon>Bacteria</taxon>
        <taxon>Pseudomonadati</taxon>
        <taxon>Pseudomonadota</taxon>
        <taxon>Alphaproteobacteria</taxon>
        <taxon>Kordiimonadales</taxon>
        <taxon>Kordiimonadaceae</taxon>
        <taxon>Eilatimonas</taxon>
    </lineage>
</organism>
<evidence type="ECO:0000256" key="1">
    <source>
        <dbReference type="ARBA" id="ARBA00005254"/>
    </source>
</evidence>
<dbReference type="PANTHER" id="PTHR42964">
    <property type="entry name" value="ENOYL-COA HYDRATASE"/>
    <property type="match status" value="1"/>
</dbReference>
<dbReference type="InParanoid" id="A0A3M0CWQ7"/>
<comment type="caution">
    <text evidence="2">The sequence shown here is derived from an EMBL/GenBank/DDBJ whole genome shotgun (WGS) entry which is preliminary data.</text>
</comment>
<keyword evidence="3" id="KW-1185">Reference proteome</keyword>
<dbReference type="InterPro" id="IPR051683">
    <property type="entry name" value="Enoyl-CoA_Hydratase/Isomerase"/>
</dbReference>
<name>A0A3M0CWQ7_9PROT</name>
<comment type="similarity">
    <text evidence="1">Belongs to the enoyl-CoA hydratase/isomerase family.</text>
</comment>
<dbReference type="Gene3D" id="3.90.226.10">
    <property type="entry name" value="2-enoyl-CoA Hydratase, Chain A, domain 1"/>
    <property type="match status" value="1"/>
</dbReference>
<dbReference type="Proteomes" id="UP000271227">
    <property type="component" value="Unassembled WGS sequence"/>
</dbReference>
<sequence>MTAVPAPDRPIDIRDPSSPLYIRVDGAVGRLLINRADKRNALSQAMWEAVPVALDLLEAEAGVHVIILGSAVDGIFCAGADLAELKAIAGDADRCEANRRAIRAAQQRLLYSPKPVIAAIPGACVGGGCGLALHADLRVASRRARFGITPAKIGLVYPLSDTRRVVELAGMAGASRLLLTAALIPADEAKSMGLVDFVHEDADFDGAVADLADKIAGLSPFSLKAVKATIRSVANGQLDEDAESIRLFLEAHTGPDATEGIAAFLDKRTPRFTS</sequence>
<dbReference type="GO" id="GO:0003824">
    <property type="term" value="F:catalytic activity"/>
    <property type="evidence" value="ECO:0007669"/>
    <property type="project" value="UniProtKB-ARBA"/>
</dbReference>
<evidence type="ECO:0000313" key="2">
    <source>
        <dbReference type="EMBL" id="RMB11829.1"/>
    </source>
</evidence>
<dbReference type="InterPro" id="IPR001753">
    <property type="entry name" value="Enoyl-CoA_hydra/iso"/>
</dbReference>
<dbReference type="PANTHER" id="PTHR42964:SF1">
    <property type="entry name" value="POLYKETIDE BIOSYNTHESIS ENOYL-COA HYDRATASE PKSH-RELATED"/>
    <property type="match status" value="1"/>
</dbReference>
<dbReference type="GO" id="GO:0008300">
    <property type="term" value="P:isoprenoid catabolic process"/>
    <property type="evidence" value="ECO:0007669"/>
    <property type="project" value="TreeGrafter"/>
</dbReference>
<evidence type="ECO:0000313" key="3">
    <source>
        <dbReference type="Proteomes" id="UP000271227"/>
    </source>
</evidence>
<dbReference type="RefSeq" id="WP_121937065.1">
    <property type="nucleotide sequence ID" value="NZ_REFR01000009.1"/>
</dbReference>
<protein>
    <submittedName>
        <fullName evidence="2">Enoyl-CoA hydratase/carnithine racemase</fullName>
    </submittedName>
</protein>
<dbReference type="OrthoDB" id="9810797at2"/>
<dbReference type="AlphaFoldDB" id="A0A3M0CWQ7"/>
<gene>
    <name evidence="2" type="ORF">BXY39_0314</name>
</gene>
<dbReference type="Gene3D" id="1.10.12.10">
    <property type="entry name" value="Lyase 2-enoyl-coa Hydratase, Chain A, domain 2"/>
    <property type="match status" value="1"/>
</dbReference>
<dbReference type="Pfam" id="PF00378">
    <property type="entry name" value="ECH_1"/>
    <property type="match status" value="1"/>
</dbReference>
<dbReference type="InterPro" id="IPR014748">
    <property type="entry name" value="Enoyl-CoA_hydra_C"/>
</dbReference>
<reference evidence="2 3" key="1">
    <citation type="submission" date="2018-10" db="EMBL/GenBank/DDBJ databases">
        <title>Genomic Encyclopedia of Archaeal and Bacterial Type Strains, Phase II (KMG-II): from individual species to whole genera.</title>
        <authorList>
            <person name="Goeker M."/>
        </authorList>
    </citation>
    <scope>NUCLEOTIDE SEQUENCE [LARGE SCALE GENOMIC DNA]</scope>
    <source>
        <strain evidence="2 3">DSM 25217</strain>
    </source>
</reference>
<accession>A0A3M0CWQ7</accession>
<proteinExistence type="inferred from homology"/>
<dbReference type="EMBL" id="REFR01000009">
    <property type="protein sequence ID" value="RMB11829.1"/>
    <property type="molecule type" value="Genomic_DNA"/>
</dbReference>
<dbReference type="SUPFAM" id="SSF52096">
    <property type="entry name" value="ClpP/crotonase"/>
    <property type="match status" value="1"/>
</dbReference>